<evidence type="ECO:0000313" key="4">
    <source>
        <dbReference type="Proteomes" id="UP001434883"/>
    </source>
</evidence>
<dbReference type="PANTHER" id="PTHR11851">
    <property type="entry name" value="METALLOPROTEASE"/>
    <property type="match status" value="1"/>
</dbReference>
<dbReference type="EMBL" id="JAHRIN010051960">
    <property type="protein sequence ID" value="MEQ2209870.1"/>
    <property type="molecule type" value="Genomic_DNA"/>
</dbReference>
<sequence length="226" mass="26143">MQYLLRSKVWTLWSVFYLMLFFSLACWVSPCDSTERNTEESCLVNCFCLHADEEVEMTRMAVRFELEDLNMRPDPEPLLTEMIHAVSENSVTFIDPFQLSDRCCVRWTWKSFCTFSNGCYDCLSLYLRNYYCPERMVLAGVGVEHELLVECARKYLDVKPVWGTSSATNVDLSVAHDITRVTTKMLRSKPAVAALGDLTELPTYEHIQAALSSKDGRLPRIYRLFR</sequence>
<accession>A0ABV0RP70</accession>
<protein>
    <submittedName>
        <fullName evidence="3">Uncharacterized protein</fullName>
    </submittedName>
</protein>
<dbReference type="Proteomes" id="UP001434883">
    <property type="component" value="Unassembled WGS sequence"/>
</dbReference>
<reference evidence="3 4" key="1">
    <citation type="submission" date="2021-06" db="EMBL/GenBank/DDBJ databases">
        <authorList>
            <person name="Palmer J.M."/>
        </authorList>
    </citation>
    <scope>NUCLEOTIDE SEQUENCE [LARGE SCALE GENOMIC DNA]</scope>
    <source>
        <strain evidence="3 4">XC_2019</strain>
        <tissue evidence="3">Muscle</tissue>
    </source>
</reference>
<gene>
    <name evidence="3" type="ORF">XENOCAPTIV_005072</name>
</gene>
<dbReference type="InterPro" id="IPR050361">
    <property type="entry name" value="MPP/UQCRC_Complex"/>
</dbReference>
<dbReference type="PANTHER" id="PTHR11851:SF49">
    <property type="entry name" value="MITOCHONDRIAL-PROCESSING PEPTIDASE SUBUNIT ALPHA"/>
    <property type="match status" value="1"/>
</dbReference>
<dbReference type="PROSITE" id="PS51257">
    <property type="entry name" value="PROKAR_LIPOPROTEIN"/>
    <property type="match status" value="1"/>
</dbReference>
<keyword evidence="2" id="KW-1133">Transmembrane helix</keyword>
<comment type="similarity">
    <text evidence="1">Belongs to the peptidase M16 family.</text>
</comment>
<keyword evidence="2" id="KW-0812">Transmembrane</keyword>
<comment type="caution">
    <text evidence="3">The sequence shown here is derived from an EMBL/GenBank/DDBJ whole genome shotgun (WGS) entry which is preliminary data.</text>
</comment>
<evidence type="ECO:0000313" key="3">
    <source>
        <dbReference type="EMBL" id="MEQ2209870.1"/>
    </source>
</evidence>
<feature type="transmembrane region" description="Helical" evidence="2">
    <location>
        <begin position="12"/>
        <end position="30"/>
    </location>
</feature>
<proteinExistence type="inferred from homology"/>
<keyword evidence="2" id="KW-0472">Membrane</keyword>
<organism evidence="3 4">
    <name type="scientific">Xenoophorus captivus</name>
    <dbReference type="NCBI Taxonomy" id="1517983"/>
    <lineage>
        <taxon>Eukaryota</taxon>
        <taxon>Metazoa</taxon>
        <taxon>Chordata</taxon>
        <taxon>Craniata</taxon>
        <taxon>Vertebrata</taxon>
        <taxon>Euteleostomi</taxon>
        <taxon>Actinopterygii</taxon>
        <taxon>Neopterygii</taxon>
        <taxon>Teleostei</taxon>
        <taxon>Neoteleostei</taxon>
        <taxon>Acanthomorphata</taxon>
        <taxon>Ovalentaria</taxon>
        <taxon>Atherinomorphae</taxon>
        <taxon>Cyprinodontiformes</taxon>
        <taxon>Goodeidae</taxon>
        <taxon>Xenoophorus</taxon>
    </lineage>
</organism>
<name>A0ABV0RP70_9TELE</name>
<evidence type="ECO:0000256" key="2">
    <source>
        <dbReference type="SAM" id="Phobius"/>
    </source>
</evidence>
<evidence type="ECO:0000256" key="1">
    <source>
        <dbReference type="ARBA" id="ARBA00007261"/>
    </source>
</evidence>
<keyword evidence="4" id="KW-1185">Reference proteome</keyword>